<evidence type="ECO:0000256" key="3">
    <source>
        <dbReference type="ARBA" id="ARBA00015325"/>
    </source>
</evidence>
<feature type="transmembrane region" description="Helical" evidence="13">
    <location>
        <begin position="449"/>
        <end position="470"/>
    </location>
</feature>
<dbReference type="HAMAP" id="MF_01810">
    <property type="entry name" value="YidC_type1"/>
    <property type="match status" value="1"/>
</dbReference>
<feature type="domain" description="Membrane insertase YidC N-terminal" evidence="16">
    <location>
        <begin position="85"/>
        <end position="373"/>
    </location>
</feature>
<dbReference type="InterPro" id="IPR047196">
    <property type="entry name" value="YidC_ALB_C"/>
</dbReference>
<comment type="similarity">
    <text evidence="2 13">Belongs to the OXA1/ALB3/YidC family. Type 1 subfamily.</text>
</comment>
<dbReference type="InterPro" id="IPR028055">
    <property type="entry name" value="YidC/Oxa/ALB_C"/>
</dbReference>
<feature type="transmembrane region" description="Helical" evidence="13">
    <location>
        <begin position="524"/>
        <end position="549"/>
    </location>
</feature>
<evidence type="ECO:0000256" key="6">
    <source>
        <dbReference type="ARBA" id="ARBA00022692"/>
    </source>
</evidence>
<evidence type="ECO:0000256" key="14">
    <source>
        <dbReference type="SAM" id="MobiDB-lite"/>
    </source>
</evidence>
<dbReference type="NCBIfam" id="TIGR03593">
    <property type="entry name" value="yidC_nterm"/>
    <property type="match status" value="1"/>
</dbReference>
<keyword evidence="8 13" id="KW-1133">Transmembrane helix</keyword>
<dbReference type="PANTHER" id="PTHR12428">
    <property type="entry name" value="OXA1"/>
    <property type="match status" value="1"/>
</dbReference>
<dbReference type="GO" id="GO:0032977">
    <property type="term" value="F:membrane insertase activity"/>
    <property type="evidence" value="ECO:0007669"/>
    <property type="project" value="InterPro"/>
</dbReference>
<dbReference type="NCBIfam" id="NF002352">
    <property type="entry name" value="PRK01318.1-3"/>
    <property type="match status" value="1"/>
</dbReference>
<keyword evidence="6 13" id="KW-0812">Transmembrane</keyword>
<feature type="domain" description="Membrane insertase YidC/Oxa/ALB C-terminal" evidence="15">
    <location>
        <begin position="384"/>
        <end position="563"/>
    </location>
</feature>
<dbReference type="OrthoDB" id="9780552at2"/>
<feature type="transmembrane region" description="Helical" evidence="13">
    <location>
        <begin position="384"/>
        <end position="403"/>
    </location>
</feature>
<dbReference type="InterPro" id="IPR038221">
    <property type="entry name" value="YidC_periplasmic_sf"/>
</dbReference>
<dbReference type="InterPro" id="IPR019998">
    <property type="entry name" value="Membr_insert_YidC"/>
</dbReference>
<keyword evidence="4 13" id="KW-0813">Transport</keyword>
<comment type="subcellular location">
    <subcellularLocation>
        <location evidence="1">Cell inner membrane</location>
        <topology evidence="1">Multi-pass membrane protein</topology>
    </subcellularLocation>
    <subcellularLocation>
        <location evidence="13">Cell membrane</location>
        <topology evidence="13">Multi-pass membrane protein</topology>
    </subcellularLocation>
</comment>
<dbReference type="InterPro" id="IPR028053">
    <property type="entry name" value="Membr_insert_YidC_N"/>
</dbReference>
<evidence type="ECO:0000256" key="1">
    <source>
        <dbReference type="ARBA" id="ARBA00004429"/>
    </source>
</evidence>
<evidence type="ECO:0000256" key="8">
    <source>
        <dbReference type="ARBA" id="ARBA00022989"/>
    </source>
</evidence>
<dbReference type="InterPro" id="IPR001708">
    <property type="entry name" value="YidC/ALB3/OXA1/COX18"/>
</dbReference>
<dbReference type="PANTHER" id="PTHR12428:SF65">
    <property type="entry name" value="CYTOCHROME C OXIDASE ASSEMBLY PROTEIN COX18, MITOCHONDRIAL"/>
    <property type="match status" value="1"/>
</dbReference>
<evidence type="ECO:0000256" key="10">
    <source>
        <dbReference type="ARBA" id="ARBA00023186"/>
    </source>
</evidence>
<evidence type="ECO:0000256" key="9">
    <source>
        <dbReference type="ARBA" id="ARBA00023136"/>
    </source>
</evidence>
<evidence type="ECO:0000259" key="16">
    <source>
        <dbReference type="Pfam" id="PF14849"/>
    </source>
</evidence>
<dbReference type="Pfam" id="PF02096">
    <property type="entry name" value="60KD_IMP"/>
    <property type="match status" value="1"/>
</dbReference>
<protein>
    <recommendedName>
        <fullName evidence="3 13">Membrane protein insertase YidC</fullName>
    </recommendedName>
    <alternativeName>
        <fullName evidence="12 13">Foldase YidC</fullName>
    </alternativeName>
    <alternativeName>
        <fullName evidence="11 13">Membrane integrase YidC</fullName>
    </alternativeName>
    <alternativeName>
        <fullName evidence="13">Membrane protein YidC</fullName>
    </alternativeName>
</protein>
<dbReference type="CDD" id="cd19961">
    <property type="entry name" value="EcYidC-like_peri"/>
    <property type="match status" value="1"/>
</dbReference>
<evidence type="ECO:0000256" key="11">
    <source>
        <dbReference type="ARBA" id="ARBA00033245"/>
    </source>
</evidence>
<comment type="subunit">
    <text evidence="13">Interacts with the Sec translocase complex via SecD. Specifically interacts with transmembrane segments of nascent integral membrane proteins during membrane integration.</text>
</comment>
<evidence type="ECO:0000313" key="18">
    <source>
        <dbReference type="Proteomes" id="UP000295293"/>
    </source>
</evidence>
<evidence type="ECO:0000256" key="13">
    <source>
        <dbReference type="HAMAP-Rule" id="MF_01810"/>
    </source>
</evidence>
<dbReference type="AlphaFoldDB" id="A0A4R6Z6X2"/>
<organism evidence="17 18">
    <name type="scientific">Tahibacter aquaticus</name>
    <dbReference type="NCBI Taxonomy" id="520092"/>
    <lineage>
        <taxon>Bacteria</taxon>
        <taxon>Pseudomonadati</taxon>
        <taxon>Pseudomonadota</taxon>
        <taxon>Gammaproteobacteria</taxon>
        <taxon>Lysobacterales</taxon>
        <taxon>Rhodanobacteraceae</taxon>
        <taxon>Tahibacter</taxon>
    </lineage>
</organism>
<evidence type="ECO:0000313" key="17">
    <source>
        <dbReference type="EMBL" id="TDR47513.1"/>
    </source>
</evidence>
<dbReference type="GO" id="GO:0051205">
    <property type="term" value="P:protein insertion into membrane"/>
    <property type="evidence" value="ECO:0007669"/>
    <property type="project" value="TreeGrafter"/>
</dbReference>
<feature type="region of interest" description="Disordered" evidence="14">
    <location>
        <begin position="40"/>
        <end position="62"/>
    </location>
</feature>
<evidence type="ECO:0000256" key="12">
    <source>
        <dbReference type="ARBA" id="ARBA00033342"/>
    </source>
</evidence>
<reference evidence="17 18" key="1">
    <citation type="submission" date="2019-03" db="EMBL/GenBank/DDBJ databases">
        <title>Genomic Encyclopedia of Type Strains, Phase IV (KMG-IV): sequencing the most valuable type-strain genomes for metagenomic binning, comparative biology and taxonomic classification.</title>
        <authorList>
            <person name="Goeker M."/>
        </authorList>
    </citation>
    <scope>NUCLEOTIDE SEQUENCE [LARGE SCALE GENOMIC DNA]</scope>
    <source>
        <strain evidence="17 18">DSM 21667</strain>
    </source>
</reference>
<keyword evidence="18" id="KW-1185">Reference proteome</keyword>
<dbReference type="RefSeq" id="WP_133817235.1">
    <property type="nucleotide sequence ID" value="NZ_SNZH01000002.1"/>
</dbReference>
<evidence type="ECO:0000259" key="15">
    <source>
        <dbReference type="Pfam" id="PF02096"/>
    </source>
</evidence>
<comment type="function">
    <text evidence="13">Required for the insertion and/or proper folding and/or complex formation of integral membrane proteins into the membrane. Involved in integration of membrane proteins that insert both dependently and independently of the Sec translocase complex, as well as at least some lipoproteins. Aids folding of multispanning membrane proteins.</text>
</comment>
<dbReference type="EMBL" id="SNZH01000002">
    <property type="protein sequence ID" value="TDR47513.1"/>
    <property type="molecule type" value="Genomic_DNA"/>
</dbReference>
<keyword evidence="9 13" id="KW-0472">Membrane</keyword>
<evidence type="ECO:0000256" key="7">
    <source>
        <dbReference type="ARBA" id="ARBA00022927"/>
    </source>
</evidence>
<dbReference type="Pfam" id="PF14849">
    <property type="entry name" value="YidC_periplas"/>
    <property type="match status" value="1"/>
</dbReference>
<accession>A0A4R6Z6X2</accession>
<proteinExistence type="inferred from homology"/>
<evidence type="ECO:0000256" key="2">
    <source>
        <dbReference type="ARBA" id="ARBA00010527"/>
    </source>
</evidence>
<gene>
    <name evidence="13" type="primary">yidC</name>
    <name evidence="17" type="ORF">DFR29_102173</name>
</gene>
<dbReference type="PRINTS" id="PR00701">
    <property type="entry name" value="60KDINNERMP"/>
</dbReference>
<dbReference type="PRINTS" id="PR01900">
    <property type="entry name" value="YIDCPROTEIN"/>
</dbReference>
<keyword evidence="7 13" id="KW-0653">Protein transport</keyword>
<dbReference type="GO" id="GO:0005886">
    <property type="term" value="C:plasma membrane"/>
    <property type="evidence" value="ECO:0007669"/>
    <property type="project" value="UniProtKB-SubCell"/>
</dbReference>
<evidence type="ECO:0000256" key="4">
    <source>
        <dbReference type="ARBA" id="ARBA00022448"/>
    </source>
</evidence>
<comment type="caution">
    <text evidence="17">The sequence shown here is derived from an EMBL/GenBank/DDBJ whole genome shotgun (WGS) entry which is preliminary data.</text>
</comment>
<comment type="caution">
    <text evidence="13">Lacks conserved residue(s) required for the propagation of feature annotation.</text>
</comment>
<dbReference type="Proteomes" id="UP000295293">
    <property type="component" value="Unassembled WGS sequence"/>
</dbReference>
<name>A0A4R6Z6X2_9GAMM</name>
<dbReference type="NCBIfam" id="TIGR03592">
    <property type="entry name" value="yidC_oxa1_cterm"/>
    <property type="match status" value="1"/>
</dbReference>
<dbReference type="CDD" id="cd20070">
    <property type="entry name" value="5TM_YidC_Alb3"/>
    <property type="match status" value="1"/>
</dbReference>
<dbReference type="GO" id="GO:0015031">
    <property type="term" value="P:protein transport"/>
    <property type="evidence" value="ECO:0007669"/>
    <property type="project" value="UniProtKB-KW"/>
</dbReference>
<keyword evidence="5 13" id="KW-1003">Cell membrane</keyword>
<evidence type="ECO:0000256" key="5">
    <source>
        <dbReference type="ARBA" id="ARBA00022475"/>
    </source>
</evidence>
<keyword evidence="10 13" id="KW-0143">Chaperone</keyword>
<sequence length="573" mass="62960">MNNPRSFLLIALLLVSYLIWNQWQTDYAKPAVPAVAAPADGTAATPATTPPNDVPAASAATAADTPSAPAAAVPAAAGAAQGDLIEISNDVLKLWIDTRGASVVRADLLAYPEQPKDYTHPVRLLDNSNEHYFVAQGGLVSAAGSAKAATHQDLFAAEQKSYALAPDQKTLEVPFTWTDPASGLTVRKVFVLERGSYVLGTRQEIKNEGTAAWTGNAYRQLQRVSPPGAHRGFFGAITNPQTYSFTGAAWYSPEEKFQKLAFDKYAKEPLQNRAVTGGWIAMLQHYFFASWLPTDKSPETFSTDTIVSGNQTRYLIRSLGPSINIPAGTSASSDARLYVGPKLQSSLNDVAPGLGLTIDYGIFTFLSEPLHWVLAKLHGLTGNWGFAIILLVLLIKAVFYKLSEAQYRSMAKMRKLQPRIQALKDRYGDDRQKMGQAQMELFQKEKINPLGSCLPMLVQIPVFFSLYWVLVESVELRQAPFFLWIQNLTAPDPYFVLPILNAATMIATQYLTPTTGMDPVQAKMMKAMPVVFSVLFAFFPAGLVLYWTVNGMTSLLQQWFITRRIEAQDSAKS</sequence>
<dbReference type="Gene3D" id="2.70.98.90">
    <property type="match status" value="1"/>
</dbReference>